<dbReference type="GO" id="GO:0005634">
    <property type="term" value="C:nucleus"/>
    <property type="evidence" value="ECO:0007669"/>
    <property type="project" value="UniProtKB-SubCell"/>
</dbReference>
<keyword evidence="5" id="KW-0862">Zinc</keyword>
<evidence type="ECO:0000259" key="10">
    <source>
        <dbReference type="PROSITE" id="PS50097"/>
    </source>
</evidence>
<evidence type="ECO:0000256" key="1">
    <source>
        <dbReference type="ARBA" id="ARBA00004123"/>
    </source>
</evidence>
<dbReference type="OMA" id="RWRRETF"/>
<dbReference type="InterPro" id="IPR000210">
    <property type="entry name" value="BTB/POZ_dom"/>
</dbReference>
<name>A0A4W3H822_CALMI</name>
<dbReference type="SUPFAM" id="SSF54695">
    <property type="entry name" value="POZ domain"/>
    <property type="match status" value="1"/>
</dbReference>
<reference evidence="12" key="3">
    <citation type="journal article" date="2014" name="Nature">
        <title>Elephant shark genome provides unique insights into gnathostome evolution.</title>
        <authorList>
            <consortium name="International Elephant Shark Genome Sequencing Consortium"/>
            <person name="Venkatesh B."/>
            <person name="Lee A.P."/>
            <person name="Ravi V."/>
            <person name="Maurya A.K."/>
            <person name="Lian M.M."/>
            <person name="Swann J.B."/>
            <person name="Ohta Y."/>
            <person name="Flajnik M.F."/>
            <person name="Sutoh Y."/>
            <person name="Kasahara M."/>
            <person name="Hoon S."/>
            <person name="Gangu V."/>
            <person name="Roy S.W."/>
            <person name="Irimia M."/>
            <person name="Korzh V."/>
            <person name="Kondrychyn I."/>
            <person name="Lim Z.W."/>
            <person name="Tay B.H."/>
            <person name="Tohari S."/>
            <person name="Kong K.W."/>
            <person name="Ho S."/>
            <person name="Lorente-Galdos B."/>
            <person name="Quilez J."/>
            <person name="Marques-Bonet T."/>
            <person name="Raney B.J."/>
            <person name="Ingham P.W."/>
            <person name="Tay A."/>
            <person name="Hillier L.W."/>
            <person name="Minx P."/>
            <person name="Boehm T."/>
            <person name="Wilson R.K."/>
            <person name="Brenner S."/>
            <person name="Warren W.C."/>
        </authorList>
    </citation>
    <scope>NUCLEOTIDE SEQUENCE [LARGE SCALE GENOMIC DNA]</scope>
</reference>
<evidence type="ECO:0000313" key="11">
    <source>
        <dbReference type="Ensembl" id="ENSCMIP00000006074.1"/>
    </source>
</evidence>
<keyword evidence="8" id="KW-0804">Transcription</keyword>
<reference evidence="12" key="2">
    <citation type="journal article" date="2007" name="PLoS Biol.">
        <title>Survey sequencing and comparative analysis of the elephant shark (Callorhinchus milii) genome.</title>
        <authorList>
            <person name="Venkatesh B."/>
            <person name="Kirkness E.F."/>
            <person name="Loh Y.H."/>
            <person name="Halpern A.L."/>
            <person name="Lee A.P."/>
            <person name="Johnson J."/>
            <person name="Dandona N."/>
            <person name="Viswanathan L.D."/>
            <person name="Tay A."/>
            <person name="Venter J.C."/>
            <person name="Strausberg R.L."/>
            <person name="Brenner S."/>
        </authorList>
    </citation>
    <scope>NUCLEOTIDE SEQUENCE [LARGE SCALE GENOMIC DNA]</scope>
</reference>
<dbReference type="GeneTree" id="ENSGT00940000157501"/>
<keyword evidence="3" id="KW-0677">Repeat</keyword>
<evidence type="ECO:0000256" key="9">
    <source>
        <dbReference type="ARBA" id="ARBA00023242"/>
    </source>
</evidence>
<keyword evidence="9" id="KW-0539">Nucleus</keyword>
<protein>
    <recommendedName>
        <fullName evidence="10">BTB domain-containing protein</fullName>
    </recommendedName>
</protein>
<reference evidence="11" key="4">
    <citation type="submission" date="2025-08" db="UniProtKB">
        <authorList>
            <consortium name="Ensembl"/>
        </authorList>
    </citation>
    <scope>IDENTIFICATION</scope>
</reference>
<dbReference type="PANTHER" id="PTHR46105">
    <property type="entry name" value="AGAP004733-PA"/>
    <property type="match status" value="1"/>
</dbReference>
<dbReference type="GO" id="GO:0008270">
    <property type="term" value="F:zinc ion binding"/>
    <property type="evidence" value="ECO:0007669"/>
    <property type="project" value="UniProtKB-KW"/>
</dbReference>
<organism evidence="11 12">
    <name type="scientific">Callorhinchus milii</name>
    <name type="common">Ghost shark</name>
    <dbReference type="NCBI Taxonomy" id="7868"/>
    <lineage>
        <taxon>Eukaryota</taxon>
        <taxon>Metazoa</taxon>
        <taxon>Chordata</taxon>
        <taxon>Craniata</taxon>
        <taxon>Vertebrata</taxon>
        <taxon>Chondrichthyes</taxon>
        <taxon>Holocephali</taxon>
        <taxon>Chimaeriformes</taxon>
        <taxon>Callorhinchidae</taxon>
        <taxon>Callorhinchus</taxon>
    </lineage>
</organism>
<dbReference type="InterPro" id="IPR011333">
    <property type="entry name" value="SKP1/BTB/POZ_sf"/>
</dbReference>
<keyword evidence="4" id="KW-0863">Zinc-finger</keyword>
<dbReference type="GO" id="GO:0000978">
    <property type="term" value="F:RNA polymerase II cis-regulatory region sequence-specific DNA binding"/>
    <property type="evidence" value="ECO:0007669"/>
    <property type="project" value="TreeGrafter"/>
</dbReference>
<keyword evidence="12" id="KW-1185">Reference proteome</keyword>
<evidence type="ECO:0000256" key="5">
    <source>
        <dbReference type="ARBA" id="ARBA00022833"/>
    </source>
</evidence>
<dbReference type="Pfam" id="PF00651">
    <property type="entry name" value="BTB"/>
    <property type="match status" value="1"/>
</dbReference>
<evidence type="ECO:0000256" key="4">
    <source>
        <dbReference type="ARBA" id="ARBA00022771"/>
    </source>
</evidence>
<comment type="subcellular location">
    <subcellularLocation>
        <location evidence="1">Nucleus</location>
    </subcellularLocation>
</comment>
<dbReference type="AlphaFoldDB" id="A0A4W3H822"/>
<dbReference type="PROSITE" id="PS50097">
    <property type="entry name" value="BTB"/>
    <property type="match status" value="1"/>
</dbReference>
<dbReference type="Ensembl" id="ENSCMIT00000006275.1">
    <property type="protein sequence ID" value="ENSCMIP00000006074.1"/>
    <property type="gene ID" value="ENSCMIG00000003499.1"/>
</dbReference>
<feature type="domain" description="BTB" evidence="10">
    <location>
        <begin position="24"/>
        <end position="90"/>
    </location>
</feature>
<keyword evidence="7" id="KW-0238">DNA-binding</keyword>
<dbReference type="InParanoid" id="A0A4W3H822"/>
<dbReference type="InterPro" id="IPR050457">
    <property type="entry name" value="ZnFinger_BTB_dom_contain"/>
</dbReference>
<evidence type="ECO:0000256" key="2">
    <source>
        <dbReference type="ARBA" id="ARBA00022723"/>
    </source>
</evidence>
<keyword evidence="2" id="KW-0479">Metal-binding</keyword>
<dbReference type="Gene3D" id="3.30.710.10">
    <property type="entry name" value="Potassium Channel Kv1.1, Chain A"/>
    <property type="match status" value="1"/>
</dbReference>
<dbReference type="GO" id="GO:0000981">
    <property type="term" value="F:DNA-binding transcription factor activity, RNA polymerase II-specific"/>
    <property type="evidence" value="ECO:0007669"/>
    <property type="project" value="TreeGrafter"/>
</dbReference>
<evidence type="ECO:0000256" key="6">
    <source>
        <dbReference type="ARBA" id="ARBA00023015"/>
    </source>
</evidence>
<evidence type="ECO:0000256" key="7">
    <source>
        <dbReference type="ARBA" id="ARBA00023125"/>
    </source>
</evidence>
<reference evidence="12" key="1">
    <citation type="journal article" date="2006" name="Science">
        <title>Ancient noncoding elements conserved in the human genome.</title>
        <authorList>
            <person name="Venkatesh B."/>
            <person name="Kirkness E.F."/>
            <person name="Loh Y.H."/>
            <person name="Halpern A.L."/>
            <person name="Lee A.P."/>
            <person name="Johnson J."/>
            <person name="Dandona N."/>
            <person name="Viswanathan L.D."/>
            <person name="Tay A."/>
            <person name="Venter J.C."/>
            <person name="Strausberg R.L."/>
            <person name="Brenner S."/>
        </authorList>
    </citation>
    <scope>NUCLEOTIDE SEQUENCE [LARGE SCALE GENOMIC DNA]</scope>
</reference>
<accession>A0A4W3H822</accession>
<proteinExistence type="predicted"/>
<dbReference type="Proteomes" id="UP000314986">
    <property type="component" value="Unassembled WGS sequence"/>
</dbReference>
<dbReference type="PANTHER" id="PTHR46105:SF5">
    <property type="entry name" value="ZINC FINGER AND BTB DOMAIN-CONTAINING PROTEIN 44 ISOFORM X1"/>
    <property type="match status" value="1"/>
</dbReference>
<evidence type="ECO:0000256" key="8">
    <source>
        <dbReference type="ARBA" id="ARBA00023163"/>
    </source>
</evidence>
<keyword evidence="6" id="KW-0805">Transcription regulation</keyword>
<evidence type="ECO:0000313" key="12">
    <source>
        <dbReference type="Proteomes" id="UP000314986"/>
    </source>
</evidence>
<evidence type="ECO:0000256" key="3">
    <source>
        <dbReference type="ARBA" id="ARBA00022737"/>
    </source>
</evidence>
<reference evidence="11" key="5">
    <citation type="submission" date="2025-09" db="UniProtKB">
        <authorList>
            <consortium name="Ensembl"/>
        </authorList>
    </citation>
    <scope>IDENTIFICATION</scope>
</reference>
<sequence>MSPDGHSAHVLGQLASQLEYGFLCDCTVSVGRVRFRAHRAVLAACSAYFHRLFVHRPEGRDLRLSSSLVTAQDFDLILQLMYTGSVCRRP</sequence>